<proteinExistence type="predicted"/>
<dbReference type="SUPFAM" id="SSF53613">
    <property type="entry name" value="Ribokinase-like"/>
    <property type="match status" value="1"/>
</dbReference>
<accession>A0A6J4R5M0</accession>
<dbReference type="AlphaFoldDB" id="A0A6J4R5M0"/>
<sequence>MAEMPERGRLAAVDRIEVNVGGAVANTGMALAWLGVPAGV</sequence>
<dbReference type="EMBL" id="CADCVE010000089">
    <property type="protein sequence ID" value="CAA9462117.1"/>
    <property type="molecule type" value="Genomic_DNA"/>
</dbReference>
<dbReference type="InterPro" id="IPR029056">
    <property type="entry name" value="Ribokinase-like"/>
</dbReference>
<protein>
    <submittedName>
        <fullName evidence="1">Uncharacterized protein</fullName>
    </submittedName>
</protein>
<name>A0A6J4R5M0_9ACTN</name>
<reference evidence="1" key="1">
    <citation type="submission" date="2020-02" db="EMBL/GenBank/DDBJ databases">
        <authorList>
            <person name="Meier V. D."/>
        </authorList>
    </citation>
    <scope>NUCLEOTIDE SEQUENCE</scope>
    <source>
        <strain evidence="1">AVDCRST_MAG28</strain>
    </source>
</reference>
<gene>
    <name evidence="1" type="ORF">AVDCRST_MAG28-3469</name>
</gene>
<evidence type="ECO:0000313" key="1">
    <source>
        <dbReference type="EMBL" id="CAA9462117.1"/>
    </source>
</evidence>
<organism evidence="1">
    <name type="scientific">uncultured Rubrobacteraceae bacterium</name>
    <dbReference type="NCBI Taxonomy" id="349277"/>
    <lineage>
        <taxon>Bacteria</taxon>
        <taxon>Bacillati</taxon>
        <taxon>Actinomycetota</taxon>
        <taxon>Rubrobacteria</taxon>
        <taxon>Rubrobacterales</taxon>
        <taxon>Rubrobacteraceae</taxon>
        <taxon>environmental samples</taxon>
    </lineage>
</organism>